<evidence type="ECO:0000256" key="1">
    <source>
        <dbReference type="SAM" id="MobiDB-lite"/>
    </source>
</evidence>
<dbReference type="EMBL" id="JAVLET010000017">
    <property type="protein sequence ID" value="KAL0465377.1"/>
    <property type="molecule type" value="Genomic_DNA"/>
</dbReference>
<organism evidence="2 3">
    <name type="scientific">Neurospora intermedia</name>
    <dbReference type="NCBI Taxonomy" id="5142"/>
    <lineage>
        <taxon>Eukaryota</taxon>
        <taxon>Fungi</taxon>
        <taxon>Dikarya</taxon>
        <taxon>Ascomycota</taxon>
        <taxon>Pezizomycotina</taxon>
        <taxon>Sordariomycetes</taxon>
        <taxon>Sordariomycetidae</taxon>
        <taxon>Sordariales</taxon>
        <taxon>Sordariaceae</taxon>
        <taxon>Neurospora</taxon>
    </lineage>
</organism>
<gene>
    <name evidence="2" type="ORF">QR685DRAFT_576220</name>
</gene>
<feature type="region of interest" description="Disordered" evidence="1">
    <location>
        <begin position="36"/>
        <end position="68"/>
    </location>
</feature>
<comment type="caution">
    <text evidence="2">The sequence shown here is derived from an EMBL/GenBank/DDBJ whole genome shotgun (WGS) entry which is preliminary data.</text>
</comment>
<evidence type="ECO:0000313" key="3">
    <source>
        <dbReference type="Proteomes" id="UP001451303"/>
    </source>
</evidence>
<keyword evidence="3" id="KW-1185">Reference proteome</keyword>
<accession>A0ABR3CY70</accession>
<name>A0ABR3CY70_NEUIN</name>
<sequence>MVRSVAKVVADPLMLCTARQSSTVTLPGRRMVRQSTHKVDLPGPVPSGAAKSRVGGVKRGGSPATAPLLFNPEGEGWTWSTAAVPQSHHQLPNRGQYCMHDIAPGCPFLTAEHEMVGLHAIFTPQERSVKFG</sequence>
<evidence type="ECO:0000313" key="2">
    <source>
        <dbReference type="EMBL" id="KAL0465377.1"/>
    </source>
</evidence>
<reference evidence="2 3" key="1">
    <citation type="submission" date="2023-09" db="EMBL/GenBank/DDBJ databases">
        <title>Multi-omics analysis of a traditional fermented food reveals byproduct-associated fungal strains for waste-to-food upcycling.</title>
        <authorList>
            <consortium name="Lawrence Berkeley National Laboratory"/>
            <person name="Rekdal V.M."/>
            <person name="Villalobos-Escobedo J.M."/>
            <person name="Rodriguez-Valeron N."/>
            <person name="Garcia M.O."/>
            <person name="Vasquez D.P."/>
            <person name="Damayanti I."/>
            <person name="Sorensen P.M."/>
            <person name="Baidoo E.E."/>
            <person name="De Carvalho A.C."/>
            <person name="Riley R."/>
            <person name="Lipzen A."/>
            <person name="He G."/>
            <person name="Yan M."/>
            <person name="Haridas S."/>
            <person name="Daum C."/>
            <person name="Yoshinaga Y."/>
            <person name="Ng V."/>
            <person name="Grigoriev I.V."/>
            <person name="Munk R."/>
            <person name="Nuraida L."/>
            <person name="Wijaya C.H."/>
            <person name="Morales P.-C."/>
            <person name="Keasling J.D."/>
        </authorList>
    </citation>
    <scope>NUCLEOTIDE SEQUENCE [LARGE SCALE GENOMIC DNA]</scope>
    <source>
        <strain evidence="2 3">FGSC 2613</strain>
    </source>
</reference>
<proteinExistence type="predicted"/>
<protein>
    <submittedName>
        <fullName evidence="2">Uncharacterized protein</fullName>
    </submittedName>
</protein>
<dbReference type="Proteomes" id="UP001451303">
    <property type="component" value="Unassembled WGS sequence"/>
</dbReference>